<evidence type="ECO:0000256" key="1">
    <source>
        <dbReference type="SAM" id="MobiDB-lite"/>
    </source>
</evidence>
<sequence>MEELWTAESTWEAQGEEAATRREDTGDTCLIRVRAKLENGDLSPTTRHAAILSSKHVLIKRFIRARRKNTLCEQGRWSNQAN</sequence>
<evidence type="ECO:0000313" key="2">
    <source>
        <dbReference type="EMBL" id="KRY26699.1"/>
    </source>
</evidence>
<proteinExistence type="predicted"/>
<reference evidence="2 3" key="1">
    <citation type="submission" date="2015-01" db="EMBL/GenBank/DDBJ databases">
        <title>Evolution of Trichinella species and genotypes.</title>
        <authorList>
            <person name="Korhonen P.K."/>
            <person name="Edoardo P."/>
            <person name="Giuseppe L.R."/>
            <person name="Gasser R.B."/>
        </authorList>
    </citation>
    <scope>NUCLEOTIDE SEQUENCE [LARGE SCALE GENOMIC DNA]</scope>
    <source>
        <strain evidence="2">ISS120</strain>
    </source>
</reference>
<protein>
    <submittedName>
        <fullName evidence="2">Uncharacterized protein</fullName>
    </submittedName>
</protein>
<organism evidence="2 3">
    <name type="scientific">Trichinella britovi</name>
    <name type="common">Parasitic roundworm</name>
    <dbReference type="NCBI Taxonomy" id="45882"/>
    <lineage>
        <taxon>Eukaryota</taxon>
        <taxon>Metazoa</taxon>
        <taxon>Ecdysozoa</taxon>
        <taxon>Nematoda</taxon>
        <taxon>Enoplea</taxon>
        <taxon>Dorylaimia</taxon>
        <taxon>Trichinellida</taxon>
        <taxon>Trichinellidae</taxon>
        <taxon>Trichinella</taxon>
    </lineage>
</organism>
<accession>A0A0V1API0</accession>
<dbReference type="EMBL" id="JYDI01001732">
    <property type="protein sequence ID" value="KRY26699.1"/>
    <property type="molecule type" value="Genomic_DNA"/>
</dbReference>
<feature type="region of interest" description="Disordered" evidence="1">
    <location>
        <begin position="1"/>
        <end position="23"/>
    </location>
</feature>
<dbReference type="Proteomes" id="UP000054653">
    <property type="component" value="Unassembled WGS sequence"/>
</dbReference>
<keyword evidence="3" id="KW-1185">Reference proteome</keyword>
<comment type="caution">
    <text evidence="2">The sequence shown here is derived from an EMBL/GenBank/DDBJ whole genome shotgun (WGS) entry which is preliminary data.</text>
</comment>
<dbReference type="AlphaFoldDB" id="A0A0V1API0"/>
<name>A0A0V1API0_TRIBR</name>
<gene>
    <name evidence="2" type="ORF">T03_334</name>
</gene>
<evidence type="ECO:0000313" key="3">
    <source>
        <dbReference type="Proteomes" id="UP000054653"/>
    </source>
</evidence>